<comment type="caution">
    <text evidence="2">The sequence shown here is derived from an EMBL/GenBank/DDBJ whole genome shotgun (WGS) entry which is preliminary data.</text>
</comment>
<dbReference type="Pfam" id="PF07714">
    <property type="entry name" value="PK_Tyr_Ser-Thr"/>
    <property type="match status" value="1"/>
</dbReference>
<name>A0A9N8WG85_9GLOM</name>
<dbReference type="GO" id="GO:0005524">
    <property type="term" value="F:ATP binding"/>
    <property type="evidence" value="ECO:0007669"/>
    <property type="project" value="InterPro"/>
</dbReference>
<dbReference type="SUPFAM" id="SSF56112">
    <property type="entry name" value="Protein kinase-like (PK-like)"/>
    <property type="match status" value="1"/>
</dbReference>
<dbReference type="Gene3D" id="3.30.200.20">
    <property type="entry name" value="Phosphorylase Kinase, domain 1"/>
    <property type="match status" value="1"/>
</dbReference>
<proteinExistence type="predicted"/>
<dbReference type="InterPro" id="IPR006571">
    <property type="entry name" value="TLDc_dom"/>
</dbReference>
<gene>
    <name evidence="2" type="ORF">AMORRO_LOCUS2555</name>
</gene>
<evidence type="ECO:0000313" key="2">
    <source>
        <dbReference type="EMBL" id="CAG8486228.1"/>
    </source>
</evidence>
<dbReference type="AlphaFoldDB" id="A0A9N8WG85"/>
<feature type="domain" description="TLDc" evidence="1">
    <location>
        <begin position="216"/>
        <end position="380"/>
    </location>
</feature>
<feature type="non-terminal residue" evidence="2">
    <location>
        <position position="383"/>
    </location>
</feature>
<dbReference type="EMBL" id="CAJVPV010001096">
    <property type="protein sequence ID" value="CAG8486228.1"/>
    <property type="molecule type" value="Genomic_DNA"/>
</dbReference>
<dbReference type="GO" id="GO:0004672">
    <property type="term" value="F:protein kinase activity"/>
    <property type="evidence" value="ECO:0007669"/>
    <property type="project" value="InterPro"/>
</dbReference>
<dbReference type="Pfam" id="PF07534">
    <property type="entry name" value="TLD"/>
    <property type="match status" value="1"/>
</dbReference>
<evidence type="ECO:0000313" key="3">
    <source>
        <dbReference type="Proteomes" id="UP000789342"/>
    </source>
</evidence>
<accession>A0A9N8WG85</accession>
<protein>
    <submittedName>
        <fullName evidence="2">18792_t:CDS:1</fullName>
    </submittedName>
</protein>
<sequence length="383" mass="44621">KIVKHENRKTLSVITVQCGISFGNTIQFSYQYCFWRFHKSNVLDIEGLVKRDTECLSISQTIILNRTNYSLTMDLIDDIIVRHEVNIFDYNEFTDMVGIGEGGFCTVEKAYWKTRGLTVALKSLKIERNEKYIKEFAKELQILCRIRMQYHPNINQFYGVAKEHRDDKPTLRPMVHEVFKVLSEMMSEEVPEPSASFPVREGVESNTTLREEITSIPIDSDSVLIKSDHFEKKIPSLVFRLLIRGSRDGFTPQIFHQKCDNKGQTLTVLKIKGTNEIIGGFNPFSWESPPEARYYYTKKSFIFKIDPSDSRNMVFSKARHHESIKSGKHYGPYFRGDLAMEGENFSEDCRCQTFHLYYEKAIRSTEEMFSVEEYEVFQVIKSS</sequence>
<organism evidence="2 3">
    <name type="scientific">Acaulospora morrowiae</name>
    <dbReference type="NCBI Taxonomy" id="94023"/>
    <lineage>
        <taxon>Eukaryota</taxon>
        <taxon>Fungi</taxon>
        <taxon>Fungi incertae sedis</taxon>
        <taxon>Mucoromycota</taxon>
        <taxon>Glomeromycotina</taxon>
        <taxon>Glomeromycetes</taxon>
        <taxon>Diversisporales</taxon>
        <taxon>Acaulosporaceae</taxon>
        <taxon>Acaulospora</taxon>
    </lineage>
</organism>
<dbReference type="InterPro" id="IPR011009">
    <property type="entry name" value="Kinase-like_dom_sf"/>
</dbReference>
<dbReference type="InterPro" id="IPR001245">
    <property type="entry name" value="Ser-Thr/Tyr_kinase_cat_dom"/>
</dbReference>
<reference evidence="2" key="1">
    <citation type="submission" date="2021-06" db="EMBL/GenBank/DDBJ databases">
        <authorList>
            <person name="Kallberg Y."/>
            <person name="Tangrot J."/>
            <person name="Rosling A."/>
        </authorList>
    </citation>
    <scope>NUCLEOTIDE SEQUENCE</scope>
    <source>
        <strain evidence="2">CL551</strain>
    </source>
</reference>
<dbReference type="Proteomes" id="UP000789342">
    <property type="component" value="Unassembled WGS sequence"/>
</dbReference>
<evidence type="ECO:0000259" key="1">
    <source>
        <dbReference type="PROSITE" id="PS51886"/>
    </source>
</evidence>
<dbReference type="PROSITE" id="PS51886">
    <property type="entry name" value="TLDC"/>
    <property type="match status" value="1"/>
</dbReference>
<dbReference type="OrthoDB" id="2340634at2759"/>
<keyword evidence="3" id="KW-1185">Reference proteome</keyword>